<dbReference type="CDD" id="cd01837">
    <property type="entry name" value="SGNH_plant_lipase_like"/>
    <property type="match status" value="1"/>
</dbReference>
<evidence type="ECO:0008006" key="5">
    <source>
        <dbReference type="Google" id="ProtNLM"/>
    </source>
</evidence>
<dbReference type="PhylomeDB" id="A0A068V5B1"/>
<dbReference type="Pfam" id="PF00657">
    <property type="entry name" value="Lipase_GDSL"/>
    <property type="match status" value="1"/>
</dbReference>
<dbReference type="GO" id="GO:0016298">
    <property type="term" value="F:lipase activity"/>
    <property type="evidence" value="ECO:0007669"/>
    <property type="project" value="TreeGrafter"/>
</dbReference>
<dbReference type="EMBL" id="HG739195">
    <property type="protein sequence ID" value="CDP15851.1"/>
    <property type="molecule type" value="Genomic_DNA"/>
</dbReference>
<sequence>MKMTKEYRIKLNLANSRIQLCLVVVLVVLASLTVPSDCFRHDDHYPKTIAALFVFGDSLIDPGNNNYINTSTRFQANFPPYGESFFKYPSGRFCDGRVIPDFIAEYAKLPFIPPYLQIGYQYQLAYGANFASAGAGALVETYPGSVVDLETQLWHFNEAEKLLISNIGRRGAERIVSNSVYLFSIGANDYFSDSTKSNIFKSFTPEDYVAMVVGNITAALEEIYKKGGRKFGVVNMPPLGCAPVYRAADLAAGGTGECNGQVTALAKLHNVLLSKRLEHLQKQLKSFRYSYFDFFAVFVDLFDNPSKYGFKEVKSACCGSGPFRGTNSCGGRWGIKEYELCGNPQDYSFFDSVHPTQAANQQFAELIWAGPSNVTGPYNLKSLFQLSL</sequence>
<protein>
    <recommendedName>
        <fullName evidence="5">GDSL esterase/lipase 2-like</fullName>
    </recommendedName>
</protein>
<dbReference type="InterPro" id="IPR001087">
    <property type="entry name" value="GDSL"/>
</dbReference>
<dbReference type="PANTHER" id="PTHR45966:SF1">
    <property type="entry name" value="GDSL ESTERASE_LIPASE 1-RELATED"/>
    <property type="match status" value="1"/>
</dbReference>
<dbReference type="Gene3D" id="3.40.50.1110">
    <property type="entry name" value="SGNH hydrolase"/>
    <property type="match status" value="1"/>
</dbReference>
<evidence type="ECO:0000313" key="4">
    <source>
        <dbReference type="Proteomes" id="UP000295252"/>
    </source>
</evidence>
<keyword evidence="4" id="KW-1185">Reference proteome</keyword>
<proteinExistence type="inferred from homology"/>
<dbReference type="AlphaFoldDB" id="A0A068V5B1"/>
<evidence type="ECO:0000313" key="3">
    <source>
        <dbReference type="EMBL" id="CDP15851.1"/>
    </source>
</evidence>
<dbReference type="Gramene" id="CDP15851">
    <property type="protein sequence ID" value="CDP15851"/>
    <property type="gene ID" value="GSCOC_T00016741001"/>
</dbReference>
<dbReference type="InterPro" id="IPR035669">
    <property type="entry name" value="SGNH_plant_lipase-like"/>
</dbReference>
<keyword evidence="2" id="KW-0732">Signal</keyword>
<dbReference type="STRING" id="49390.A0A068V5B1"/>
<dbReference type="FunCoup" id="A0A068V5B1">
    <property type="interactions" value="63"/>
</dbReference>
<dbReference type="PANTHER" id="PTHR45966">
    <property type="entry name" value="GDSL-LIKE LIPASE/ACYLHYDROLASE"/>
    <property type="match status" value="1"/>
</dbReference>
<dbReference type="InterPro" id="IPR036514">
    <property type="entry name" value="SGNH_hydro_sf"/>
</dbReference>
<reference evidence="4" key="1">
    <citation type="journal article" date="2014" name="Science">
        <title>The coffee genome provides insight into the convergent evolution of caffeine biosynthesis.</title>
        <authorList>
            <person name="Denoeud F."/>
            <person name="Carretero-Paulet L."/>
            <person name="Dereeper A."/>
            <person name="Droc G."/>
            <person name="Guyot R."/>
            <person name="Pietrella M."/>
            <person name="Zheng C."/>
            <person name="Alberti A."/>
            <person name="Anthony F."/>
            <person name="Aprea G."/>
            <person name="Aury J.M."/>
            <person name="Bento P."/>
            <person name="Bernard M."/>
            <person name="Bocs S."/>
            <person name="Campa C."/>
            <person name="Cenci A."/>
            <person name="Combes M.C."/>
            <person name="Crouzillat D."/>
            <person name="Da Silva C."/>
            <person name="Daddiego L."/>
            <person name="De Bellis F."/>
            <person name="Dussert S."/>
            <person name="Garsmeur O."/>
            <person name="Gayraud T."/>
            <person name="Guignon V."/>
            <person name="Jahn K."/>
            <person name="Jamilloux V."/>
            <person name="Joet T."/>
            <person name="Labadie K."/>
            <person name="Lan T."/>
            <person name="Leclercq J."/>
            <person name="Lepelley M."/>
            <person name="Leroy T."/>
            <person name="Li L.T."/>
            <person name="Librado P."/>
            <person name="Lopez L."/>
            <person name="Munoz A."/>
            <person name="Noel B."/>
            <person name="Pallavicini A."/>
            <person name="Perrotta G."/>
            <person name="Poncet V."/>
            <person name="Pot D."/>
            <person name="Priyono X."/>
            <person name="Rigoreau M."/>
            <person name="Rouard M."/>
            <person name="Rozas J."/>
            <person name="Tranchant-Dubreuil C."/>
            <person name="VanBuren R."/>
            <person name="Zhang Q."/>
            <person name="Andrade A.C."/>
            <person name="Argout X."/>
            <person name="Bertrand B."/>
            <person name="de Kochko A."/>
            <person name="Graziosi G."/>
            <person name="Henry R.J."/>
            <person name="Jayarama X."/>
            <person name="Ming R."/>
            <person name="Nagai C."/>
            <person name="Rounsley S."/>
            <person name="Sankoff D."/>
            <person name="Giuliano G."/>
            <person name="Albert V.A."/>
            <person name="Wincker P."/>
            <person name="Lashermes P."/>
        </authorList>
    </citation>
    <scope>NUCLEOTIDE SEQUENCE [LARGE SCALE GENOMIC DNA]</scope>
    <source>
        <strain evidence="4">cv. DH200-94</strain>
    </source>
</reference>
<name>A0A068V5B1_COFCA</name>
<dbReference type="SUPFAM" id="SSF52266">
    <property type="entry name" value="SGNH hydrolase"/>
    <property type="match status" value="1"/>
</dbReference>
<dbReference type="OMA" id="YPFSANS"/>
<dbReference type="InParanoid" id="A0A068V5B1"/>
<evidence type="ECO:0000256" key="1">
    <source>
        <dbReference type="ARBA" id="ARBA00008668"/>
    </source>
</evidence>
<evidence type="ECO:0000256" key="2">
    <source>
        <dbReference type="ARBA" id="ARBA00022729"/>
    </source>
</evidence>
<gene>
    <name evidence="3" type="ORF">GSCOC_T00016741001</name>
</gene>
<dbReference type="InterPro" id="IPR044552">
    <property type="entry name" value="GLIP1-5/GLL25"/>
</dbReference>
<dbReference type="Proteomes" id="UP000295252">
    <property type="component" value="Chromosome IV"/>
</dbReference>
<dbReference type="OrthoDB" id="1600564at2759"/>
<accession>A0A068V5B1</accession>
<organism evidence="3 4">
    <name type="scientific">Coffea canephora</name>
    <name type="common">Robusta coffee</name>
    <dbReference type="NCBI Taxonomy" id="49390"/>
    <lineage>
        <taxon>Eukaryota</taxon>
        <taxon>Viridiplantae</taxon>
        <taxon>Streptophyta</taxon>
        <taxon>Embryophyta</taxon>
        <taxon>Tracheophyta</taxon>
        <taxon>Spermatophyta</taxon>
        <taxon>Magnoliopsida</taxon>
        <taxon>eudicotyledons</taxon>
        <taxon>Gunneridae</taxon>
        <taxon>Pentapetalae</taxon>
        <taxon>asterids</taxon>
        <taxon>lamiids</taxon>
        <taxon>Gentianales</taxon>
        <taxon>Rubiaceae</taxon>
        <taxon>Ixoroideae</taxon>
        <taxon>Gardenieae complex</taxon>
        <taxon>Bertiereae - Coffeeae clade</taxon>
        <taxon>Coffeeae</taxon>
        <taxon>Coffea</taxon>
    </lineage>
</organism>
<comment type="similarity">
    <text evidence="1">Belongs to the 'GDSL' lipolytic enzyme family.</text>
</comment>